<name>A0A1M7ZZF0_9FLAO</name>
<gene>
    <name evidence="2" type="ORF">SAMN05443547_2632</name>
</gene>
<proteinExistence type="predicted"/>
<organism evidence="2 3">
    <name type="scientific">Flavobacterium cucumis</name>
    <dbReference type="NCBI Taxonomy" id="416016"/>
    <lineage>
        <taxon>Bacteria</taxon>
        <taxon>Pseudomonadati</taxon>
        <taxon>Bacteroidota</taxon>
        <taxon>Flavobacteriia</taxon>
        <taxon>Flavobacteriales</taxon>
        <taxon>Flavobacteriaceae</taxon>
        <taxon>Flavobacterium</taxon>
    </lineage>
</organism>
<dbReference type="AlphaFoldDB" id="A0A1M7ZZF0"/>
<protein>
    <submittedName>
        <fullName evidence="2">Uncharacterized protein</fullName>
    </submittedName>
</protein>
<reference evidence="3" key="1">
    <citation type="submission" date="2016-12" db="EMBL/GenBank/DDBJ databases">
        <authorList>
            <person name="Varghese N."/>
            <person name="Submissions S."/>
        </authorList>
    </citation>
    <scope>NUCLEOTIDE SEQUENCE [LARGE SCALE GENOMIC DNA]</scope>
    <source>
        <strain evidence="3">DSM 18830</strain>
    </source>
</reference>
<evidence type="ECO:0000313" key="2">
    <source>
        <dbReference type="EMBL" id="SHO74244.1"/>
    </source>
</evidence>
<accession>A0A1M7ZZF0</accession>
<sequence>MPKSEGKHDKKPMNTLHKKEETKSSSKSLSNHIEIPIVDRQ</sequence>
<dbReference type="Proteomes" id="UP000184611">
    <property type="component" value="Unassembled WGS sequence"/>
</dbReference>
<evidence type="ECO:0000256" key="1">
    <source>
        <dbReference type="SAM" id="MobiDB-lite"/>
    </source>
</evidence>
<feature type="compositionally biased region" description="Basic and acidic residues" evidence="1">
    <location>
        <begin position="1"/>
        <end position="24"/>
    </location>
</feature>
<keyword evidence="3" id="KW-1185">Reference proteome</keyword>
<feature type="region of interest" description="Disordered" evidence="1">
    <location>
        <begin position="1"/>
        <end position="41"/>
    </location>
</feature>
<dbReference type="EMBL" id="FRYK01000006">
    <property type="protein sequence ID" value="SHO74244.1"/>
    <property type="molecule type" value="Genomic_DNA"/>
</dbReference>
<evidence type="ECO:0000313" key="3">
    <source>
        <dbReference type="Proteomes" id="UP000184611"/>
    </source>
</evidence>